<dbReference type="PANTHER" id="PTHR43827">
    <property type="entry name" value="2,5-DIKETO-D-GLUCONIC ACID REDUCTASE"/>
    <property type="match status" value="1"/>
</dbReference>
<dbReference type="FunFam" id="3.20.20.100:FF:000002">
    <property type="entry name" value="2,5-diketo-D-gluconic acid reductase A"/>
    <property type="match status" value="1"/>
</dbReference>
<dbReference type="Pfam" id="PF00248">
    <property type="entry name" value="Aldo_ket_red"/>
    <property type="match status" value="1"/>
</dbReference>
<dbReference type="CDD" id="cd19071">
    <property type="entry name" value="AKR_AKR1-5-like"/>
    <property type="match status" value="1"/>
</dbReference>
<keyword evidence="1" id="KW-0560">Oxidoreductase</keyword>
<protein>
    <recommendedName>
        <fullName evidence="5">2-dehydropantolactone reductase</fullName>
        <ecNumber evidence="4">1.1.1.358</ecNumber>
    </recommendedName>
    <alternativeName>
        <fullName evidence="5">2-dehydropantolactone reductase</fullName>
    </alternativeName>
    <alternativeName>
        <fullName evidence="6">Ketopantoyl-lactone reductase</fullName>
    </alternativeName>
</protein>
<dbReference type="InterPro" id="IPR023210">
    <property type="entry name" value="NADP_OxRdtase_dom"/>
</dbReference>
<dbReference type="GO" id="GO:0042180">
    <property type="term" value="P:ketone metabolic process"/>
    <property type="evidence" value="ECO:0007669"/>
    <property type="project" value="UniProtKB-ARBA"/>
</dbReference>
<evidence type="ECO:0000256" key="6">
    <source>
        <dbReference type="ARBA" id="ARBA00081322"/>
    </source>
</evidence>
<dbReference type="AlphaFoldDB" id="A0A9P8AIQ5"/>
<organism evidence="11 12">
    <name type="scientific">Scheffersomyces spartinae</name>
    <dbReference type="NCBI Taxonomy" id="45513"/>
    <lineage>
        <taxon>Eukaryota</taxon>
        <taxon>Fungi</taxon>
        <taxon>Dikarya</taxon>
        <taxon>Ascomycota</taxon>
        <taxon>Saccharomycotina</taxon>
        <taxon>Pichiomycetes</taxon>
        <taxon>Debaryomycetaceae</taxon>
        <taxon>Scheffersomyces</taxon>
    </lineage>
</organism>
<evidence type="ECO:0000256" key="3">
    <source>
        <dbReference type="ARBA" id="ARBA00051098"/>
    </source>
</evidence>
<sequence length="307" mass="34946">MTSIPTTSILVNRASKYKLNNDKLIPVIGYGLYLVPKGDAARLTYEALKAGYRHVDTAEYYNNAVEAAQGVASFLNDHPEVERGDIWFTTKLTNEQQGYEATVAALEKIGKELKPYIKYVDLVLLHSPLTSKEKRLGSWKALQEHTVDNDALWVKSIGVSNFGVDHLKELFEAEHFYIKPVLNQLELHPWLPRVELRQFLVKHDILPEAYSPLTQGYKLDDPELVSLAEKYKVNKVEILLRWAFLQGFIVLVKSNKPERIAQNIDVLPVDTYGKIDLELEILDALDKPESNEVLTWGNVDPTLFKDT</sequence>
<dbReference type="EMBL" id="JAHMUF010000008">
    <property type="protein sequence ID" value="KAG7194069.1"/>
    <property type="molecule type" value="Genomic_DNA"/>
</dbReference>
<comment type="catalytic activity">
    <reaction evidence="2">
        <text>(R)-pantolactone + NADP(+) = 2-dehydropantolactone + NADPH + H(+)</text>
        <dbReference type="Rhea" id="RHEA:18981"/>
        <dbReference type="ChEBI" id="CHEBI:15378"/>
        <dbReference type="ChEBI" id="CHEBI:16719"/>
        <dbReference type="ChEBI" id="CHEBI:18395"/>
        <dbReference type="ChEBI" id="CHEBI:57783"/>
        <dbReference type="ChEBI" id="CHEBI:58349"/>
        <dbReference type="EC" id="1.1.1.358"/>
    </reaction>
</comment>
<dbReference type="Gene3D" id="3.20.20.100">
    <property type="entry name" value="NADP-dependent oxidoreductase domain"/>
    <property type="match status" value="1"/>
</dbReference>
<gene>
    <name evidence="11" type="ORF">KQ657_004777</name>
</gene>
<evidence type="ECO:0000256" key="1">
    <source>
        <dbReference type="ARBA" id="ARBA00023002"/>
    </source>
</evidence>
<accession>A0A9P8AIQ5</accession>
<feature type="binding site" evidence="8">
    <location>
        <position position="126"/>
    </location>
    <ligand>
        <name>substrate</name>
    </ligand>
</feature>
<dbReference type="Proteomes" id="UP000790833">
    <property type="component" value="Unassembled WGS sequence"/>
</dbReference>
<dbReference type="PROSITE" id="PS00063">
    <property type="entry name" value="ALDOKETO_REDUCTASE_3"/>
    <property type="match status" value="1"/>
</dbReference>
<evidence type="ECO:0000256" key="7">
    <source>
        <dbReference type="PIRSR" id="PIRSR000097-1"/>
    </source>
</evidence>
<feature type="domain" description="NADP-dependent oxidoreductase" evidence="10">
    <location>
        <begin position="36"/>
        <end position="267"/>
    </location>
</feature>
<evidence type="ECO:0000256" key="4">
    <source>
        <dbReference type="ARBA" id="ARBA00066965"/>
    </source>
</evidence>
<dbReference type="EC" id="1.1.1.358" evidence="4"/>
<dbReference type="InterPro" id="IPR020471">
    <property type="entry name" value="AKR"/>
</dbReference>
<evidence type="ECO:0000256" key="2">
    <source>
        <dbReference type="ARBA" id="ARBA00050878"/>
    </source>
</evidence>
<evidence type="ECO:0000256" key="5">
    <source>
        <dbReference type="ARBA" id="ARBA00079693"/>
    </source>
</evidence>
<evidence type="ECO:0000313" key="12">
    <source>
        <dbReference type="Proteomes" id="UP000790833"/>
    </source>
</evidence>
<dbReference type="InterPro" id="IPR018170">
    <property type="entry name" value="Aldo/ket_reductase_CS"/>
</dbReference>
<feature type="active site" description="Proton donor" evidence="7">
    <location>
        <position position="61"/>
    </location>
</feature>
<dbReference type="GeneID" id="66118151"/>
<reference evidence="11" key="1">
    <citation type="submission" date="2021-03" db="EMBL/GenBank/DDBJ databases">
        <authorList>
            <person name="Palmer J.M."/>
        </authorList>
    </citation>
    <scope>NUCLEOTIDE SEQUENCE</scope>
    <source>
        <strain evidence="11">ARV_011</strain>
    </source>
</reference>
<dbReference type="SUPFAM" id="SSF51430">
    <property type="entry name" value="NAD(P)-linked oxidoreductase"/>
    <property type="match status" value="1"/>
</dbReference>
<dbReference type="GO" id="GO:0047011">
    <property type="term" value="F:2-dehydropantolactone reductase (A-specific) activity"/>
    <property type="evidence" value="ECO:0007669"/>
    <property type="project" value="UniProtKB-ARBA"/>
</dbReference>
<dbReference type="PIRSF" id="PIRSF000097">
    <property type="entry name" value="AKR"/>
    <property type="match status" value="1"/>
</dbReference>
<feature type="site" description="Lowers pKa of active site Tyr" evidence="9">
    <location>
        <position position="91"/>
    </location>
</feature>
<comment type="catalytic activity">
    <reaction evidence="3">
        <text>isatin + NADPH + H(+) = 3-hydroxyindolin-2-one + NADP(+)</text>
        <dbReference type="Rhea" id="RHEA:68608"/>
        <dbReference type="ChEBI" id="CHEBI:15378"/>
        <dbReference type="ChEBI" id="CHEBI:27539"/>
        <dbReference type="ChEBI" id="CHEBI:28536"/>
        <dbReference type="ChEBI" id="CHEBI:57783"/>
        <dbReference type="ChEBI" id="CHEBI:58349"/>
    </reaction>
</comment>
<name>A0A9P8AIQ5_9ASCO</name>
<proteinExistence type="predicted"/>
<dbReference type="PRINTS" id="PR00069">
    <property type="entry name" value="ALDKETRDTASE"/>
</dbReference>
<keyword evidence="12" id="KW-1185">Reference proteome</keyword>
<evidence type="ECO:0000259" key="10">
    <source>
        <dbReference type="Pfam" id="PF00248"/>
    </source>
</evidence>
<evidence type="ECO:0000256" key="8">
    <source>
        <dbReference type="PIRSR" id="PIRSR000097-2"/>
    </source>
</evidence>
<dbReference type="PANTHER" id="PTHR43827:SF13">
    <property type="entry name" value="ALDO_KETO REDUCTASE FAMILY PROTEIN"/>
    <property type="match status" value="1"/>
</dbReference>
<dbReference type="OrthoDB" id="416253at2759"/>
<dbReference type="RefSeq" id="XP_043049616.1">
    <property type="nucleotide sequence ID" value="XM_043195443.1"/>
</dbReference>
<comment type="caution">
    <text evidence="11">The sequence shown here is derived from an EMBL/GenBank/DDBJ whole genome shotgun (WGS) entry which is preliminary data.</text>
</comment>
<evidence type="ECO:0000313" key="11">
    <source>
        <dbReference type="EMBL" id="KAG7194069.1"/>
    </source>
</evidence>
<dbReference type="InterPro" id="IPR036812">
    <property type="entry name" value="NAD(P)_OxRdtase_dom_sf"/>
</dbReference>
<evidence type="ECO:0000256" key="9">
    <source>
        <dbReference type="PIRSR" id="PIRSR000097-3"/>
    </source>
</evidence>